<protein>
    <submittedName>
        <fullName evidence="2">Uncharacterized protein</fullName>
    </submittedName>
</protein>
<feature type="transmembrane region" description="Helical" evidence="1">
    <location>
        <begin position="7"/>
        <end position="29"/>
    </location>
</feature>
<gene>
    <name evidence="2" type="ordered locus">Igag_1073</name>
</gene>
<dbReference type="BioCyc" id="IAGG583356:GHAH-1054-MONOMER"/>
<evidence type="ECO:0000313" key="3">
    <source>
        <dbReference type="Proteomes" id="UP000001304"/>
    </source>
</evidence>
<dbReference type="STRING" id="583356.Igag_1073"/>
<dbReference type="KEGG" id="iag:Igag_1073"/>
<name>E0SNU0_IGNAA</name>
<keyword evidence="3" id="KW-1185">Reference proteome</keyword>
<dbReference type="AlphaFoldDB" id="E0SNU0"/>
<dbReference type="Proteomes" id="UP000001304">
    <property type="component" value="Chromosome"/>
</dbReference>
<keyword evidence="1" id="KW-1133">Transmembrane helix</keyword>
<evidence type="ECO:0000256" key="1">
    <source>
        <dbReference type="SAM" id="Phobius"/>
    </source>
</evidence>
<evidence type="ECO:0000313" key="2">
    <source>
        <dbReference type="EMBL" id="ADM27886.1"/>
    </source>
</evidence>
<accession>E0SNU0</accession>
<organism evidence="2 3">
    <name type="scientific">Ignisphaera aggregans (strain DSM 17230 / JCM 13409 / AQ1.S1)</name>
    <dbReference type="NCBI Taxonomy" id="583356"/>
    <lineage>
        <taxon>Archaea</taxon>
        <taxon>Thermoproteota</taxon>
        <taxon>Thermoprotei</taxon>
        <taxon>Desulfurococcales</taxon>
        <taxon>Desulfurococcaceae</taxon>
        <taxon>Ignisphaera</taxon>
    </lineage>
</organism>
<keyword evidence="1" id="KW-0472">Membrane</keyword>
<proteinExistence type="predicted"/>
<reference evidence="2 3" key="1">
    <citation type="journal article" date="2010" name="Stand. Genomic Sci.">
        <title>Complete genome sequence of Ignisphaera aggregans type strain (AQ1.S1).</title>
        <authorList>
            <person name="Goker M."/>
            <person name="Held B."/>
            <person name="Lapidus A."/>
            <person name="Nolan M."/>
            <person name="Spring S."/>
            <person name="Yasawong M."/>
            <person name="Lucas S."/>
            <person name="Glavina Del Rio T."/>
            <person name="Tice H."/>
            <person name="Cheng J.F."/>
            <person name="Goodwin L."/>
            <person name="Tapia R."/>
            <person name="Pitluck S."/>
            <person name="Liolios K."/>
            <person name="Ivanova N."/>
            <person name="Mavromatis K."/>
            <person name="Mikhailova N."/>
            <person name="Pati A."/>
            <person name="Chen A."/>
            <person name="Palaniappan K."/>
            <person name="Brambilla E."/>
            <person name="Land M."/>
            <person name="Hauser L."/>
            <person name="Chang Y.J."/>
            <person name="Jeffries C.D."/>
            <person name="Brettin T."/>
            <person name="Detter J.C."/>
            <person name="Han C."/>
            <person name="Rohde M."/>
            <person name="Sikorski J."/>
            <person name="Woyke T."/>
            <person name="Bristow J."/>
            <person name="Eisen J.A."/>
            <person name="Markowitz V."/>
            <person name="Hugenholtz P."/>
            <person name="Kyrpides N.C."/>
            <person name="Klenk H.P."/>
        </authorList>
    </citation>
    <scope>NUCLEOTIDE SEQUENCE [LARGE SCALE GENOMIC DNA]</scope>
    <source>
        <strain evidence="3">DSM 17230 / JCM 13409 / AQ1.S1</strain>
    </source>
</reference>
<dbReference type="EMBL" id="CP002098">
    <property type="protein sequence ID" value="ADM27886.1"/>
    <property type="molecule type" value="Genomic_DNA"/>
</dbReference>
<sequence>MKVCIDGVPLLIILIMIIVSLVGISISFASSRDVATYINWVRYINPSMYNDWATATCIYGDYIYVVGVARNSTQHTMIRIEKRYKYDGELEAWKVYGFGIPFECLFVDEKLYVVGANVSTPGIWQWLIIELDTDLNVLRSRTSIPSIGGGWAYSVDSDGEHLYIAGFGMSPTGMEWHVEKWRIDILSPVYAKSWKPSPEDSWAFGITYNNFTKQLWVVGYYYNPDVDNACWRIEILDTNLTHVKAINIDGLCGAGASTVVFDENGNGYVVGNGIALINSTGGRNWIY</sequence>
<dbReference type="SUPFAM" id="SSF75011">
    <property type="entry name" value="3-carboxy-cis,cis-mucoante lactonizing enzyme"/>
    <property type="match status" value="1"/>
</dbReference>
<dbReference type="HOGENOM" id="CLU_968414_0_0_2"/>
<keyword evidence="1" id="KW-0812">Transmembrane</keyword>